<name>A0A0A9F4Q1_ARUDO</name>
<reference evidence="2" key="2">
    <citation type="journal article" date="2015" name="Data Brief">
        <title>Shoot transcriptome of the giant reed, Arundo donax.</title>
        <authorList>
            <person name="Barrero R.A."/>
            <person name="Guerrero F.D."/>
            <person name="Moolhuijzen P."/>
            <person name="Goolsby J.A."/>
            <person name="Tidwell J."/>
            <person name="Bellgard S.E."/>
            <person name="Bellgard M.I."/>
        </authorList>
    </citation>
    <scope>NUCLEOTIDE SEQUENCE</scope>
    <source>
        <tissue evidence="2">Shoot tissue taken approximately 20 cm above the soil surface</tissue>
    </source>
</reference>
<evidence type="ECO:0000313" key="2">
    <source>
        <dbReference type="EMBL" id="JAE07332.1"/>
    </source>
</evidence>
<protein>
    <submittedName>
        <fullName evidence="2">Uncharacterized protein</fullName>
    </submittedName>
</protein>
<reference evidence="2" key="1">
    <citation type="submission" date="2014-09" db="EMBL/GenBank/DDBJ databases">
        <authorList>
            <person name="Magalhaes I.L.F."/>
            <person name="Oliveira U."/>
            <person name="Santos F.R."/>
            <person name="Vidigal T.H.D.A."/>
            <person name="Brescovit A.D."/>
            <person name="Santos A.J."/>
        </authorList>
    </citation>
    <scope>NUCLEOTIDE SEQUENCE</scope>
    <source>
        <tissue evidence="2">Shoot tissue taken approximately 20 cm above the soil surface</tissue>
    </source>
</reference>
<organism evidence="2">
    <name type="scientific">Arundo donax</name>
    <name type="common">Giant reed</name>
    <name type="synonym">Donax arundinaceus</name>
    <dbReference type="NCBI Taxonomy" id="35708"/>
    <lineage>
        <taxon>Eukaryota</taxon>
        <taxon>Viridiplantae</taxon>
        <taxon>Streptophyta</taxon>
        <taxon>Embryophyta</taxon>
        <taxon>Tracheophyta</taxon>
        <taxon>Spermatophyta</taxon>
        <taxon>Magnoliopsida</taxon>
        <taxon>Liliopsida</taxon>
        <taxon>Poales</taxon>
        <taxon>Poaceae</taxon>
        <taxon>PACMAD clade</taxon>
        <taxon>Arundinoideae</taxon>
        <taxon>Arundineae</taxon>
        <taxon>Arundo</taxon>
    </lineage>
</organism>
<dbReference type="EMBL" id="GBRH01190564">
    <property type="protein sequence ID" value="JAE07332.1"/>
    <property type="molecule type" value="Transcribed_RNA"/>
</dbReference>
<evidence type="ECO:0000256" key="1">
    <source>
        <dbReference type="SAM" id="MobiDB-lite"/>
    </source>
</evidence>
<dbReference type="AlphaFoldDB" id="A0A0A9F4Q1"/>
<proteinExistence type="predicted"/>
<feature type="region of interest" description="Disordered" evidence="1">
    <location>
        <begin position="19"/>
        <end position="41"/>
    </location>
</feature>
<accession>A0A0A9F4Q1</accession>
<sequence length="145" mass="16258">MRCMQALVRAQARVRARRLTSSHAGCRGGRSDAQRHPGLLGPRHGLAQQYGGRRSFGHDRVGLDEAESVHLRHHETPAEVQAPQRRSNVSPFVQETWDAVRADGKLCQHDTAAAARGENAPTYAYGFQHQQQQVELHRFLLGLFF</sequence>